<sequence>MKKIIFAVAILSAAVMTGCSLSFDGTDSSQPAENVQGSENAVTTQGTDTESEEAADPLEEAKDVAAMYLKAANAEFDQSMVKLMTDDYAADYEYMKKNMGGDNEYGEDEQISGVRYSFDKDKCGFIDKVNISEEYSKAAELYVTIAYDSSEGEVTSSQYILMVLDKDNDWKVCFAGSKAQAYADGIITDENSEKAEANAQAVYEAAEKAVTELSKDKSYKFEYMNYISTETDKFIEKIKEQLPEELKDTYFTVFIDEGKLDYVVWSQEAGSEITVTYPEKKN</sequence>
<evidence type="ECO:0000313" key="4">
    <source>
        <dbReference type="Proteomes" id="UP001208131"/>
    </source>
</evidence>
<protein>
    <recommendedName>
        <fullName evidence="5">DUF5105 domain-containing protein</fullName>
    </recommendedName>
</protein>
<feature type="chain" id="PRO_5042145094" description="DUF5105 domain-containing protein" evidence="2">
    <location>
        <begin position="23"/>
        <end position="282"/>
    </location>
</feature>
<feature type="signal peptide" evidence="2">
    <location>
        <begin position="1"/>
        <end position="22"/>
    </location>
</feature>
<gene>
    <name evidence="3" type="ORF">OCV57_01555</name>
</gene>
<feature type="compositionally biased region" description="Polar residues" evidence="1">
    <location>
        <begin position="25"/>
        <end position="48"/>
    </location>
</feature>
<name>A0AAE3LL37_9FIRM</name>
<evidence type="ECO:0000313" key="3">
    <source>
        <dbReference type="EMBL" id="MCU6704611.1"/>
    </source>
</evidence>
<organism evidence="3 4">
    <name type="scientific">Hominimerdicola aceti</name>
    <dbReference type="NCBI Taxonomy" id="2981726"/>
    <lineage>
        <taxon>Bacteria</taxon>
        <taxon>Bacillati</taxon>
        <taxon>Bacillota</taxon>
        <taxon>Clostridia</taxon>
        <taxon>Eubacteriales</taxon>
        <taxon>Oscillospiraceae</taxon>
        <taxon>Hominimerdicola</taxon>
    </lineage>
</organism>
<dbReference type="EMBL" id="JAOQJZ010000001">
    <property type="protein sequence ID" value="MCU6704611.1"/>
    <property type="molecule type" value="Genomic_DNA"/>
</dbReference>
<evidence type="ECO:0000256" key="1">
    <source>
        <dbReference type="SAM" id="MobiDB-lite"/>
    </source>
</evidence>
<dbReference type="PROSITE" id="PS51257">
    <property type="entry name" value="PROKAR_LIPOPROTEIN"/>
    <property type="match status" value="1"/>
</dbReference>
<reference evidence="3 4" key="1">
    <citation type="journal article" date="2021" name="ISME Commun">
        <title>Automated analysis of genomic sequences facilitates high-throughput and comprehensive description of bacteria.</title>
        <authorList>
            <person name="Hitch T.C.A."/>
        </authorList>
    </citation>
    <scope>NUCLEOTIDE SEQUENCE [LARGE SCALE GENOMIC DNA]</scope>
    <source>
        <strain evidence="3 4">Sanger_31</strain>
    </source>
</reference>
<keyword evidence="2" id="KW-0732">Signal</keyword>
<dbReference type="RefSeq" id="WP_267300279.1">
    <property type="nucleotide sequence ID" value="NZ_JAOQJZ010000001.1"/>
</dbReference>
<comment type="caution">
    <text evidence="3">The sequence shown here is derived from an EMBL/GenBank/DDBJ whole genome shotgun (WGS) entry which is preliminary data.</text>
</comment>
<evidence type="ECO:0008006" key="5">
    <source>
        <dbReference type="Google" id="ProtNLM"/>
    </source>
</evidence>
<feature type="region of interest" description="Disordered" evidence="1">
    <location>
        <begin position="25"/>
        <end position="55"/>
    </location>
</feature>
<evidence type="ECO:0000256" key="2">
    <source>
        <dbReference type="SAM" id="SignalP"/>
    </source>
</evidence>
<dbReference type="Proteomes" id="UP001208131">
    <property type="component" value="Unassembled WGS sequence"/>
</dbReference>
<dbReference type="AlphaFoldDB" id="A0AAE3LL37"/>
<proteinExistence type="predicted"/>
<accession>A0AAE3LL37</accession>
<keyword evidence="4" id="KW-1185">Reference proteome</keyword>